<reference evidence="1" key="1">
    <citation type="submission" date="2020-10" db="EMBL/GenBank/DDBJ databases">
        <title>Ca. Dormibacterota MAGs.</title>
        <authorList>
            <person name="Montgomery K."/>
        </authorList>
    </citation>
    <scope>NUCLEOTIDE SEQUENCE [LARGE SCALE GENOMIC DNA]</scope>
    <source>
        <strain evidence="1">SC8812_S17_10</strain>
    </source>
</reference>
<protein>
    <submittedName>
        <fullName evidence="1">Uncharacterized protein</fullName>
    </submittedName>
</protein>
<dbReference type="InterPro" id="IPR013328">
    <property type="entry name" value="6PGD_dom2"/>
</dbReference>
<dbReference type="AlphaFoldDB" id="A0A934K7E8"/>
<dbReference type="Gene3D" id="1.10.1040.10">
    <property type="entry name" value="N-(1-d-carboxylethyl)-l-norvaline Dehydrogenase, domain 2"/>
    <property type="match status" value="1"/>
</dbReference>
<organism evidence="1 2">
    <name type="scientific">Candidatus Nephthysia bennettiae</name>
    <dbReference type="NCBI Taxonomy" id="3127016"/>
    <lineage>
        <taxon>Bacteria</taxon>
        <taxon>Bacillati</taxon>
        <taxon>Candidatus Dormiibacterota</taxon>
        <taxon>Candidatus Dormibacteria</taxon>
        <taxon>Candidatus Dormibacterales</taxon>
        <taxon>Candidatus Dormibacteraceae</taxon>
        <taxon>Candidatus Nephthysia</taxon>
    </lineage>
</organism>
<accession>A0A934K7E8</accession>
<comment type="caution">
    <text evidence="1">The sequence shown here is derived from an EMBL/GenBank/DDBJ whole genome shotgun (WGS) entry which is preliminary data.</text>
</comment>
<evidence type="ECO:0000313" key="2">
    <source>
        <dbReference type="Proteomes" id="UP000612893"/>
    </source>
</evidence>
<gene>
    <name evidence="1" type="ORF">JF922_03405</name>
</gene>
<evidence type="ECO:0000313" key="1">
    <source>
        <dbReference type="EMBL" id="MBJ7597120.1"/>
    </source>
</evidence>
<dbReference type="EMBL" id="JAEKNR010000039">
    <property type="protein sequence ID" value="MBJ7597120.1"/>
    <property type="molecule type" value="Genomic_DNA"/>
</dbReference>
<proteinExistence type="predicted"/>
<dbReference type="RefSeq" id="WP_338199103.1">
    <property type="nucleotide sequence ID" value="NZ_JAEKNR010000039.1"/>
</dbReference>
<dbReference type="Proteomes" id="UP000612893">
    <property type="component" value="Unassembled WGS sequence"/>
</dbReference>
<sequence>MYVTSTGGRNIRAGRLVGSGLTFTQAHERLAHVTMEGAAAIRVIGGALGRLTERGVVQTISLSCGTSTR</sequence>
<keyword evidence="2" id="KW-1185">Reference proteome</keyword>
<name>A0A934K7E8_9BACT</name>